<keyword evidence="3" id="KW-1185">Reference proteome</keyword>
<evidence type="ECO:0000313" key="3">
    <source>
        <dbReference type="Proteomes" id="UP000257109"/>
    </source>
</evidence>
<comment type="caution">
    <text evidence="2">The sequence shown here is derived from an EMBL/GenBank/DDBJ whole genome shotgun (WGS) entry which is preliminary data.</text>
</comment>
<feature type="non-terminal residue" evidence="2">
    <location>
        <position position="52"/>
    </location>
</feature>
<evidence type="ECO:0000256" key="1">
    <source>
        <dbReference type="SAM" id="MobiDB-lite"/>
    </source>
</evidence>
<reference evidence="2" key="1">
    <citation type="submission" date="2018-05" db="EMBL/GenBank/DDBJ databases">
        <title>Draft genome of Mucuna pruriens seed.</title>
        <authorList>
            <person name="Nnadi N.E."/>
            <person name="Vos R."/>
            <person name="Hasami M.H."/>
            <person name="Devisetty U.K."/>
            <person name="Aguiy J.C."/>
        </authorList>
    </citation>
    <scope>NUCLEOTIDE SEQUENCE [LARGE SCALE GENOMIC DNA]</scope>
    <source>
        <strain evidence="2">JCA_2017</strain>
    </source>
</reference>
<feature type="region of interest" description="Disordered" evidence="1">
    <location>
        <begin position="1"/>
        <end position="26"/>
    </location>
</feature>
<evidence type="ECO:0000313" key="2">
    <source>
        <dbReference type="EMBL" id="RDY01379.1"/>
    </source>
</evidence>
<accession>A0A371HF10</accession>
<protein>
    <submittedName>
        <fullName evidence="2">Uncharacterized protein</fullName>
    </submittedName>
</protein>
<sequence length="52" mass="6071">MDTRHSNTTMSHREETFMKHHTNGTSIEVSIRRHPFVDGRPPSPGWKNLNLE</sequence>
<name>A0A371HF10_MUCPR</name>
<feature type="compositionally biased region" description="Basic and acidic residues" evidence="1">
    <location>
        <begin position="1"/>
        <end position="18"/>
    </location>
</feature>
<gene>
    <name evidence="2" type="ORF">CR513_15313</name>
</gene>
<proteinExistence type="predicted"/>
<dbReference type="AlphaFoldDB" id="A0A371HF10"/>
<organism evidence="2 3">
    <name type="scientific">Mucuna pruriens</name>
    <name type="common">Velvet bean</name>
    <name type="synonym">Dolichos pruriens</name>
    <dbReference type="NCBI Taxonomy" id="157652"/>
    <lineage>
        <taxon>Eukaryota</taxon>
        <taxon>Viridiplantae</taxon>
        <taxon>Streptophyta</taxon>
        <taxon>Embryophyta</taxon>
        <taxon>Tracheophyta</taxon>
        <taxon>Spermatophyta</taxon>
        <taxon>Magnoliopsida</taxon>
        <taxon>eudicotyledons</taxon>
        <taxon>Gunneridae</taxon>
        <taxon>Pentapetalae</taxon>
        <taxon>rosids</taxon>
        <taxon>fabids</taxon>
        <taxon>Fabales</taxon>
        <taxon>Fabaceae</taxon>
        <taxon>Papilionoideae</taxon>
        <taxon>50 kb inversion clade</taxon>
        <taxon>NPAAA clade</taxon>
        <taxon>indigoferoid/millettioid clade</taxon>
        <taxon>Phaseoleae</taxon>
        <taxon>Mucuna</taxon>
    </lineage>
</organism>
<dbReference type="Proteomes" id="UP000257109">
    <property type="component" value="Unassembled WGS sequence"/>
</dbReference>
<dbReference type="EMBL" id="QJKJ01002781">
    <property type="protein sequence ID" value="RDY01379.1"/>
    <property type="molecule type" value="Genomic_DNA"/>
</dbReference>